<reference evidence="6 8" key="11">
    <citation type="journal article" date="2015" name="Genome Res.">
        <title>The Release 6 reference sequence of the Drosophila melanogaster genome.</title>
        <authorList>
            <person name="Hoskins R.A."/>
            <person name="Carlson J.W."/>
            <person name="Wan K.H."/>
            <person name="Park S."/>
            <person name="Mendez I."/>
            <person name="Galle S.E."/>
            <person name="Booth B.W."/>
            <person name="Pfeiffer B.D."/>
            <person name="George R.A."/>
            <person name="Svirskas R."/>
            <person name="Krzywinski M."/>
            <person name="Schein J."/>
            <person name="Accardo M.C."/>
            <person name="Damia E."/>
            <person name="Messina G."/>
            <person name="Mendez-Lago M."/>
            <person name="de Pablos B."/>
            <person name="Demakova O.V."/>
            <person name="Andreyeva E.N."/>
            <person name="Boldyreva L.V."/>
            <person name="Marra M."/>
            <person name="Carvalho A.B."/>
            <person name="Dimitri P."/>
            <person name="Villasante A."/>
            <person name="Zhimulev I.F."/>
            <person name="Rubin G.M."/>
            <person name="Karpen G.H."/>
            <person name="Celniker S.E."/>
        </authorList>
    </citation>
    <scope>NUCLEOTIDE SEQUENCE [LARGE SCALE GENOMIC DNA]</scope>
    <source>
        <strain evidence="8">Berkeley</strain>
    </source>
</reference>
<comment type="similarity">
    <text evidence="2">Belongs to the lin-54 family.</text>
</comment>
<reference evidence="6 8" key="9">
    <citation type="journal article" date="2015" name="G3 (Bethesda)">
        <title>Gene Model Annotations for Drosophila melanogaster: Impact of High-Throughput Data.</title>
        <authorList>
            <consortium name="FlyBase Consortium"/>
            <person name="Matthews B.B."/>
            <person name="Dos Santos G."/>
            <person name="Crosby M.A."/>
            <person name="Emmert D.B."/>
            <person name="St Pierre S.E."/>
            <person name="Gramates L.S."/>
            <person name="Zhou P."/>
            <person name="Schroeder A.J."/>
            <person name="Falls K."/>
            <person name="Strelets V."/>
            <person name="Russo S.M."/>
            <person name="Gelbart W.M."/>
            <person name="null"/>
        </authorList>
    </citation>
    <scope>NUCLEOTIDE SEQUENCE [LARGE SCALE GENOMIC DNA]</scope>
    <source>
        <strain evidence="8">Berkeley</strain>
    </source>
</reference>
<dbReference type="VEuPathDB" id="VectorBase:FBgn0033846"/>
<dbReference type="SMART" id="SM01114">
    <property type="entry name" value="CXC"/>
    <property type="match status" value="2"/>
</dbReference>
<dbReference type="CTD" id="36499"/>
<reference evidence="6 8" key="2">
    <citation type="journal article" date="2002" name="Genome Biol.">
        <title>Finishing a whole-genome shotgun: release 3 of the Drosophila melanogaster euchromatic genome sequence.</title>
        <authorList>
            <person name="Celniker S.E."/>
            <person name="Wheeler D.A."/>
            <person name="Kronmiller B."/>
            <person name="Carlson J.W."/>
            <person name="Halpern A."/>
            <person name="Patel S."/>
            <person name="Adams M."/>
            <person name="Champe M."/>
            <person name="Dugan S.P."/>
            <person name="Frise E."/>
            <person name="Hodgson A."/>
            <person name="George R.A."/>
            <person name="Hoskins R.A."/>
            <person name="Laverty T."/>
            <person name="Muzny D.M."/>
            <person name="Nelson C.R."/>
            <person name="Pacleb J.M."/>
            <person name="Park S."/>
            <person name="Pfeiffer B.D."/>
            <person name="Richards S."/>
            <person name="Sodergren E.J."/>
            <person name="Svirskas R."/>
            <person name="Tabor P.E."/>
            <person name="Wan K."/>
            <person name="Stapleton M."/>
            <person name="Sutton G.G."/>
            <person name="Venter C."/>
            <person name="Weinstock G."/>
            <person name="Scherer S.E."/>
            <person name="Myers E.W."/>
            <person name="Gibbs R.A."/>
            <person name="Rubin G.M."/>
        </authorList>
    </citation>
    <scope>NUCLEOTIDE SEQUENCE [LARGE SCALE GENOMIC DNA]</scope>
    <source>
        <strain evidence="8">Berkeley</strain>
    </source>
</reference>
<gene>
    <name evidence="6 7" type="primary">mip120</name>
    <name evidence="6" type="synonym">Dmel\CG6061</name>
    <name evidence="6" type="synonym">l(3)L4569</name>
    <name evidence="6" type="synonym">MIP120</name>
    <name evidence="6" type="synonym">Mip120</name>
    <name evidence="6" type="synonym">p120</name>
    <name evidence="6 7" type="ORF">CG6061</name>
    <name evidence="6" type="ORF">Dmel_CG6061</name>
</gene>
<accession>E1JH59</accession>
<dbReference type="GeneID" id="36499"/>
<dbReference type="InterPro" id="IPR005172">
    <property type="entry name" value="CRC"/>
</dbReference>
<comment type="subcellular location">
    <subcellularLocation>
        <location evidence="1">Nucleus</location>
    </subcellularLocation>
</comment>
<feature type="region of interest" description="Disordered" evidence="4">
    <location>
        <begin position="535"/>
        <end position="554"/>
    </location>
</feature>
<feature type="compositionally biased region" description="Low complexity" evidence="4">
    <location>
        <begin position="368"/>
        <end position="388"/>
    </location>
</feature>
<dbReference type="FlyBase" id="FBgn0033846">
    <property type="gene designation" value="mip120"/>
</dbReference>
<feature type="compositionally biased region" description="Low complexity" evidence="4">
    <location>
        <begin position="663"/>
        <end position="684"/>
    </location>
</feature>
<reference evidence="6 8" key="5">
    <citation type="journal article" date="2002" name="Genome Biol.">
        <title>Heterochromatic sequences in a Drosophila whole-genome shotgun assembly.</title>
        <authorList>
            <person name="Hoskins R.A."/>
            <person name="Smith C.D."/>
            <person name="Carlson J.W."/>
            <person name="Carvalho A.B."/>
            <person name="Halpern A."/>
            <person name="Kaminker J.S."/>
            <person name="Kennedy C."/>
            <person name="Mungall C.J."/>
            <person name="Sullivan B.A."/>
            <person name="Sutton G.G."/>
            <person name="Yasuhara J.C."/>
            <person name="Wakimoto B.T."/>
            <person name="Myers E.W."/>
            <person name="Celniker S.E."/>
            <person name="Rubin G.M."/>
            <person name="Karpen G.H."/>
        </authorList>
    </citation>
    <scope>NUCLEOTIDE SEQUENCE [LARGE SCALE GENOMIC DNA]</scope>
    <source>
        <strain evidence="8">Berkeley</strain>
    </source>
</reference>
<evidence type="ECO:0000313" key="6">
    <source>
        <dbReference type="EMBL" id="ACZ94416.1"/>
    </source>
</evidence>
<reference evidence="6 8" key="4">
    <citation type="journal article" date="2002" name="Genome Biol.">
        <title>The transposable elements of the Drosophila melanogaster euchromatin: a genomics perspective.</title>
        <authorList>
            <person name="Kaminker J.S."/>
            <person name="Bergman C.M."/>
            <person name="Kronmiller B."/>
            <person name="Carlson J."/>
            <person name="Svirskas R."/>
            <person name="Patel S."/>
            <person name="Frise E."/>
            <person name="Wheeler D.A."/>
            <person name="Lewis S.E."/>
            <person name="Rubin G.M."/>
            <person name="Ashburner M."/>
            <person name="Celniker S.E."/>
        </authorList>
    </citation>
    <scope>NUCLEOTIDE SEQUENCE [LARGE SCALE GENOMIC DNA]</scope>
    <source>
        <strain evidence="8">Berkeley</strain>
    </source>
</reference>
<evidence type="ECO:0007829" key="9">
    <source>
        <dbReference type="PeptideAtlas" id="E1JH59"/>
    </source>
</evidence>
<feature type="region of interest" description="Disordered" evidence="4">
    <location>
        <begin position="1"/>
        <end position="21"/>
    </location>
</feature>
<dbReference type="PhylomeDB" id="E1JH59"/>
<evidence type="ECO:0000313" key="8">
    <source>
        <dbReference type="Proteomes" id="UP000000803"/>
    </source>
</evidence>
<dbReference type="AlphaFoldDB" id="E1JH59"/>
<reference evidence="6 8" key="6">
    <citation type="journal article" date="2005" name="PLoS Comput. Biol.">
        <title>Combined evidence annotation of transposable elements in genome sequences.</title>
        <authorList>
            <person name="Quesneville H."/>
            <person name="Bergman C.M."/>
            <person name="Andrieu O."/>
            <person name="Autard D."/>
            <person name="Nouaud D."/>
            <person name="Ashburner M."/>
            <person name="Anxolabehere D."/>
        </authorList>
    </citation>
    <scope>NUCLEOTIDE SEQUENCE [LARGE SCALE GENOMIC DNA]</scope>
    <source>
        <strain evidence="8">Berkeley</strain>
    </source>
</reference>
<dbReference type="Bgee" id="FBgn0033846">
    <property type="expression patterns" value="Expressed in egg chamber and 62 other cell types or tissues"/>
</dbReference>
<dbReference type="SMR" id="E1JH59"/>
<keyword evidence="3" id="KW-0539">Nucleus</keyword>
<dbReference type="PANTHER" id="PTHR12446">
    <property type="entry name" value="TESMIN/TSO1-RELATED"/>
    <property type="match status" value="1"/>
</dbReference>
<feature type="domain" description="CRC" evidence="5">
    <location>
        <begin position="739"/>
        <end position="851"/>
    </location>
</feature>
<dbReference type="PANTHER" id="PTHR12446:SF34">
    <property type="entry name" value="PROTEIN LIN-54 HOMOLOG"/>
    <property type="match status" value="1"/>
</dbReference>
<dbReference type="OrthoDB" id="6283463at2759"/>
<dbReference type="EMBL" id="AE013599">
    <property type="protein sequence ID" value="ACZ94416.1"/>
    <property type="molecule type" value="Genomic_DNA"/>
</dbReference>
<dbReference type="ExpressionAtlas" id="E1JH59">
    <property type="expression patterns" value="baseline and differential"/>
</dbReference>
<dbReference type="PROSITE" id="PS51634">
    <property type="entry name" value="CRC"/>
    <property type="match status" value="1"/>
</dbReference>
<protein>
    <submittedName>
        <fullName evidence="6">Myb-interacting protein 120, isoform B</fullName>
    </submittedName>
</protein>
<name>E1JH59_DROME</name>
<keyword evidence="8" id="KW-1185">Reference proteome</keyword>
<dbReference type="RefSeq" id="NP_001163143.1">
    <property type="nucleotide sequence ID" value="NM_001169672.1"/>
</dbReference>
<sequence length="952" mass="100476">MSTYRVDYLTDSLDDTEPLPELSFEDFLEPTSEKSSQHMEIEALDSEEDNIGGEDLADPANDSLNTPQFKKNVVHILEDKRLNSSGLTVLKSHAIKMVTAGGTPPAKAQVTDVKILNKLKPIPSSTLKIGSTTIATKSTPGSITKTLGNLTQIRTKDGQVIFVQKSVPGTQSSTAVTGSPSGGIRRLVAPSGIQKAVLSKGVTMASTGLVKAAVPAKASTSVPGSAITLKGIQPLAGGTAKASTSSTTATTSPSLAQPNKIQVVRTADGKIIKINQAGPSLLVNAKQGTGTTVTPGGSAATSVKLSPSTGNVVLNKPVGQVVVRTETPVKTATGSVASASATPGKMLVQSGGKQILVSNKNIIKLSPNASATSSTTHTTGGQTPSTSSGLHAIQLPGKGGIQYVRVLNNNKSAAGTSATASIPKTVQTQKITVVRPPAATGVPATSTTTSAAAASPAAASKANLAMGNTNKIVMRSMGGSIVPLPSVQTLVSKRALGAISNASKPASAASSSATPSASQELPRKHRLTDLNVQLKQSASVSSEASDSSDAGPEAKKPRYVITMQQGSQKAASQPVQKLINRTANVQRVVSSSTSPSSNSTKKIYNYVQPTGSNGAKYMICNSGVPQSSTSAMRRGYTGYVENKTRRPPPISPQQHRFKQMGPQQQSKHQQLQAQAKQRIRQQQLPTEQSTPIKVEPKLPTLPPGVKANVPAKPLFEVLKPPATAAAAGAVDPLGGMTSRRKHCNCSKSQCLKLYCDCFANGEFCQDCTCKDCFNNLDYEVERERAIRSCLDRNPSAFKPKITAPNSGDMRLHNKGCNCKRSGCLKNYCECYEAKIPCSSICKCVGCRNMEDRPDVDMDSLDGLMGVEGQKKDKAKNKQLNENRANIYFTDDVIEATIMCMISRIVMHEKQNVAVEDMEREVMEEMGESLTQIIAFAKEKQETSQIDESKPSS</sequence>
<reference evidence="6 8" key="8">
    <citation type="journal article" date="2007" name="Science">
        <title>Sequence finishing and mapping of Drosophila melanogaster heterochromatin.</title>
        <authorList>
            <person name="Hoskins R.A."/>
            <person name="Carlson J.W."/>
            <person name="Kennedy C."/>
            <person name="Acevedo D."/>
            <person name="Evans-Holm M."/>
            <person name="Frise E."/>
            <person name="Wan K.H."/>
            <person name="Park S."/>
            <person name="Mendez-Lago M."/>
            <person name="Rossi F."/>
            <person name="Villasante A."/>
            <person name="Dimitri P."/>
            <person name="Karpen G.H."/>
            <person name="Celniker S.E."/>
        </authorList>
    </citation>
    <scope>NUCLEOTIDE SEQUENCE [LARGE SCALE GENOMIC DNA]</scope>
    <source>
        <strain evidence="8">Berkeley</strain>
    </source>
</reference>
<reference evidence="6 8" key="1">
    <citation type="journal article" date="2000" name="Science">
        <title>The genome sequence of Drosophila melanogaster.</title>
        <authorList>
            <person name="Adams M.D."/>
            <person name="Celniker S.E."/>
            <person name="Holt R.A."/>
            <person name="Evans C.A."/>
            <person name="Gocayne J.D."/>
            <person name="Amanatides P.G."/>
            <person name="Scherer S.E."/>
            <person name="Li P.W."/>
            <person name="Hoskins R.A."/>
            <person name="Galle R.F."/>
            <person name="George R.A."/>
            <person name="Lewis S.E."/>
            <person name="Richards S."/>
            <person name="Ashburner M."/>
            <person name="Henderson S.N."/>
            <person name="Sutton G.G."/>
            <person name="Wortman J.R."/>
            <person name="Yandell M.D."/>
            <person name="Zhang Q."/>
            <person name="Chen L.X."/>
            <person name="Brandon R.C."/>
            <person name="Rogers Y.H."/>
            <person name="Blazej R.G."/>
            <person name="Champe M."/>
            <person name="Pfeiffer B.D."/>
            <person name="Wan K.H."/>
            <person name="Doyle C."/>
            <person name="Baxter E.G."/>
            <person name="Helt G."/>
            <person name="Nelson C.R."/>
            <person name="Gabor G.L."/>
            <person name="Abril J.F."/>
            <person name="Agbayani A."/>
            <person name="An H.J."/>
            <person name="Andrews-Pfannkoch C."/>
            <person name="Baldwin D."/>
            <person name="Ballew R.M."/>
            <person name="Basu A."/>
            <person name="Baxendale J."/>
            <person name="Bayraktaroglu L."/>
            <person name="Beasley E.M."/>
            <person name="Beeson K.Y."/>
            <person name="Benos P.V."/>
            <person name="Berman B.P."/>
            <person name="Bhandari D."/>
            <person name="Bolshakov S."/>
            <person name="Borkova D."/>
            <person name="Botchan M.R."/>
            <person name="Bouck J."/>
            <person name="Brokstein P."/>
            <person name="Brottier P."/>
            <person name="Burtis K.C."/>
            <person name="Busam D.A."/>
            <person name="Butler H."/>
            <person name="Cadieu E."/>
            <person name="Center A."/>
            <person name="Chandra I."/>
            <person name="Cherry J.M."/>
            <person name="Cawley S."/>
            <person name="Dahlke C."/>
            <person name="Davenport L.B."/>
            <person name="Davies P."/>
            <person name="de Pablos B."/>
            <person name="Delcher A."/>
            <person name="Deng Z."/>
            <person name="Mays A.D."/>
            <person name="Dew I."/>
            <person name="Dietz S.M."/>
            <person name="Dodson K."/>
            <person name="Doup L.E."/>
            <person name="Downes M."/>
            <person name="Dugan-Rocha S."/>
            <person name="Dunkov B.C."/>
            <person name="Dunn P."/>
            <person name="Durbin K.J."/>
            <person name="Evangelista C.C."/>
            <person name="Ferraz C."/>
            <person name="Ferriera S."/>
            <person name="Fleischmann W."/>
            <person name="Fosler C."/>
            <person name="Gabrielian A.E."/>
            <person name="Garg N.S."/>
            <person name="Gelbart W.M."/>
            <person name="Glasser K."/>
            <person name="Glodek A."/>
            <person name="Gong F."/>
            <person name="Gorrell J.H."/>
            <person name="Gu Z."/>
            <person name="Guan P."/>
            <person name="Harris M."/>
            <person name="Harris N.L."/>
            <person name="Harvey D."/>
            <person name="Heiman T.J."/>
            <person name="Hernandez J.R."/>
            <person name="Houck J."/>
            <person name="Hostin D."/>
            <person name="Houston K.A."/>
            <person name="Howland T.J."/>
            <person name="Wei M.H."/>
            <person name="Ibegwam C."/>
            <person name="Jalali M."/>
            <person name="Kalush F."/>
            <person name="Karpen G.H."/>
            <person name="Ke Z."/>
            <person name="Kennison J.A."/>
            <person name="Ketchum K.A."/>
            <person name="Kimmel B.E."/>
            <person name="Kodira C.D."/>
            <person name="Kraft C."/>
            <person name="Kravitz S."/>
            <person name="Kulp D."/>
            <person name="Lai Z."/>
            <person name="Lasko P."/>
            <person name="Lei Y."/>
            <person name="Levitsky A.A."/>
            <person name="Li J."/>
            <person name="Li Z."/>
            <person name="Liang Y."/>
            <person name="Lin X."/>
            <person name="Liu X."/>
            <person name="Mattei B."/>
            <person name="McIntosh T.C."/>
            <person name="McLeod M.P."/>
            <person name="McPherson D."/>
            <person name="Merkulov G."/>
            <person name="Milshina N.V."/>
            <person name="Mobarry C."/>
            <person name="Morris J."/>
            <person name="Moshrefi A."/>
            <person name="Mount S.M."/>
            <person name="Moy M."/>
            <person name="Murphy B."/>
            <person name="Murphy L."/>
            <person name="Muzny D.M."/>
            <person name="Nelson D.L."/>
            <person name="Nelson D.R."/>
            <person name="Nelson K.A."/>
            <person name="Nixon K."/>
            <person name="Nusskern D.R."/>
            <person name="Pacleb J.M."/>
            <person name="Palazzolo M."/>
            <person name="Pittman G.S."/>
            <person name="Pan S."/>
            <person name="Pollard J."/>
            <person name="Puri V."/>
            <person name="Reese M.G."/>
            <person name="Reinert K."/>
            <person name="Remington K."/>
            <person name="Saunders R.D."/>
            <person name="Scheeler F."/>
            <person name="Shen H."/>
            <person name="Shue B.C."/>
            <person name="Siden-Kiamos I."/>
            <person name="Simpson M."/>
            <person name="Skupski M.P."/>
            <person name="Smith T."/>
            <person name="Spier E."/>
            <person name="Spradling A.C."/>
            <person name="Stapleton M."/>
            <person name="Strong R."/>
            <person name="Sun E."/>
            <person name="Svirskas R."/>
            <person name="Tector C."/>
            <person name="Turner R."/>
            <person name="Venter E."/>
            <person name="Wang A.H."/>
            <person name="Wang X."/>
            <person name="Wang Z.Y."/>
            <person name="Wassarman D.A."/>
            <person name="Weinstock G.M."/>
            <person name="Weissenbach J."/>
            <person name="Williams S.M."/>
            <person name="WoodageT"/>
            <person name="Worley K.C."/>
            <person name="Wu D."/>
            <person name="Yang S."/>
            <person name="Yao Q.A."/>
            <person name="Ye J."/>
            <person name="Yeh R.F."/>
            <person name="Zaveri J.S."/>
            <person name="Zhan M."/>
            <person name="Zhang G."/>
            <person name="Zhao Q."/>
            <person name="Zheng L."/>
            <person name="Zheng X.H."/>
            <person name="Zhong F.N."/>
            <person name="Zhong W."/>
            <person name="Zhou X."/>
            <person name="Zhu S."/>
            <person name="Zhu X."/>
            <person name="Smith H.O."/>
            <person name="Gibbs R.A."/>
            <person name="Myers E.W."/>
            <person name="Rubin G.M."/>
            <person name="Venter J.C."/>
        </authorList>
    </citation>
    <scope>NUCLEOTIDE SEQUENCE [LARGE SCALE GENOMIC DNA]</scope>
    <source>
        <strain evidence="8">Berkeley</strain>
    </source>
</reference>
<evidence type="ECO:0000256" key="4">
    <source>
        <dbReference type="SAM" id="MobiDB-lite"/>
    </source>
</evidence>
<dbReference type="OMA" id="MNPQQQT"/>
<dbReference type="Proteomes" id="UP000000803">
    <property type="component" value="Chromosome 2R"/>
</dbReference>
<feature type="region of interest" description="Disordered" evidence="4">
    <location>
        <begin position="502"/>
        <end position="525"/>
    </location>
</feature>
<dbReference type="InterPro" id="IPR028307">
    <property type="entry name" value="Lin-54_fam"/>
</dbReference>
<dbReference type="BioGRID-ORCS" id="36499">
    <property type="hits" value="0 hits in 3 CRISPR screens"/>
</dbReference>
<feature type="region of interest" description="Disordered" evidence="4">
    <location>
        <begin position="368"/>
        <end position="389"/>
    </location>
</feature>
<feature type="region of interest" description="Disordered" evidence="4">
    <location>
        <begin position="640"/>
        <end position="704"/>
    </location>
</feature>
<dbReference type="HOGENOM" id="CLU_309994_0_0_1"/>
<dbReference type="GO" id="GO:0005634">
    <property type="term" value="C:nucleus"/>
    <property type="evidence" value="ECO:0007669"/>
    <property type="project" value="UniProtKB-SubCell"/>
</dbReference>
<reference evidence="6 8" key="10">
    <citation type="journal article" date="2015" name="G3 (Bethesda)">
        <title>Gene Model Annotations for Drosophila melanogaster: The Rule-Benders.</title>
        <authorList>
            <consortium name="FlyBase Consortium"/>
            <person name="Crosby M.A."/>
            <person name="Gramates L.S."/>
            <person name="Dos Santos G."/>
            <person name="Matthews B.B."/>
            <person name="St Pierre S.E."/>
            <person name="Zhou P."/>
            <person name="Schroeder A.J."/>
            <person name="Falls K."/>
            <person name="Emmert D.B."/>
            <person name="Russo S.M."/>
            <person name="Gelbart W.M."/>
            <person name="null"/>
        </authorList>
    </citation>
    <scope>NUCLEOTIDE SEQUENCE [LARGE SCALE GENOMIC DNA]</scope>
    <source>
        <strain evidence="8">Berkeley</strain>
    </source>
</reference>
<feature type="compositionally biased region" description="Acidic residues" evidence="4">
    <location>
        <begin position="12"/>
        <end position="21"/>
    </location>
</feature>
<reference evidence="6 8" key="3">
    <citation type="journal article" date="2002" name="Genome Biol.">
        <title>Annotation of the Drosophila melanogaster euchromatic genome: a systematic review.</title>
        <authorList>
            <person name="Misra S."/>
            <person name="Crosby M.A."/>
            <person name="Mungall C.J."/>
            <person name="Matthews B.B."/>
            <person name="Campbell K.S."/>
            <person name="Hradecky P."/>
            <person name="Huang Y."/>
            <person name="Kaminker J.S."/>
            <person name="Millburn G.H."/>
            <person name="Prochnik S.E."/>
            <person name="Smith C.D."/>
            <person name="Tupy J.L."/>
            <person name="Whitfied E.J."/>
            <person name="Bayraktaroglu L."/>
            <person name="Berman B.P."/>
            <person name="Bettencourt B.R."/>
            <person name="Celniker S.E."/>
            <person name="de Grey A.D."/>
            <person name="Drysdale R.A."/>
            <person name="Harris N.L."/>
            <person name="Richter J."/>
            <person name="Russo S."/>
            <person name="Schroeder A.J."/>
            <person name="Shu S.Q."/>
            <person name="Stapleton M."/>
            <person name="Yamada C."/>
            <person name="Ashburner M."/>
            <person name="Gelbart W.M."/>
            <person name="Rubin G.M."/>
            <person name="Lewis S.E."/>
        </authorList>
    </citation>
    <scope>GENOME REANNOTATION</scope>
    <source>
        <strain evidence="8">Berkeley</strain>
    </source>
</reference>
<organism evidence="6 8">
    <name type="scientific">Drosophila melanogaster</name>
    <name type="common">Fruit fly</name>
    <dbReference type="NCBI Taxonomy" id="7227"/>
    <lineage>
        <taxon>Eukaryota</taxon>
        <taxon>Metazoa</taxon>
        <taxon>Ecdysozoa</taxon>
        <taxon>Arthropoda</taxon>
        <taxon>Hexapoda</taxon>
        <taxon>Insecta</taxon>
        <taxon>Pterygota</taxon>
        <taxon>Neoptera</taxon>
        <taxon>Endopterygota</taxon>
        <taxon>Diptera</taxon>
        <taxon>Brachycera</taxon>
        <taxon>Muscomorpha</taxon>
        <taxon>Ephydroidea</taxon>
        <taxon>Drosophilidae</taxon>
        <taxon>Drosophila</taxon>
        <taxon>Sophophora</taxon>
    </lineage>
</organism>
<keyword evidence="9" id="KW-1267">Proteomics identification</keyword>
<evidence type="ECO:0000256" key="2">
    <source>
        <dbReference type="ARBA" id="ARBA00007267"/>
    </source>
</evidence>
<evidence type="ECO:0000313" key="7">
    <source>
        <dbReference type="FlyBase" id="FBgn0033846"/>
    </source>
</evidence>
<dbReference type="Pfam" id="PF03638">
    <property type="entry name" value="TCR"/>
    <property type="match status" value="2"/>
</dbReference>
<proteinExistence type="evidence at protein level"/>
<feature type="compositionally biased region" description="Low complexity" evidence="4">
    <location>
        <begin position="502"/>
        <end position="518"/>
    </location>
</feature>
<dbReference type="AGR" id="FB:FBgn0033846"/>
<dbReference type="InterPro" id="IPR033467">
    <property type="entry name" value="Tesmin/TSO1-like_CXC"/>
</dbReference>
<reference evidence="6 8" key="7">
    <citation type="journal article" date="2007" name="Science">
        <title>The Release 5.1 annotation of Drosophila melanogaster heterochromatin.</title>
        <authorList>
            <person name="Smith C.D."/>
            <person name="Shu S."/>
            <person name="Mungall C.J."/>
            <person name="Karpen G.H."/>
        </authorList>
    </citation>
    <scope>NUCLEOTIDE SEQUENCE [LARGE SCALE GENOMIC DNA]</scope>
    <source>
        <strain evidence="8">Berkeley</strain>
    </source>
</reference>
<feature type="compositionally biased region" description="Low complexity" evidence="4">
    <location>
        <begin position="537"/>
        <end position="550"/>
    </location>
</feature>
<evidence type="ECO:0000256" key="3">
    <source>
        <dbReference type="ARBA" id="ARBA00023242"/>
    </source>
</evidence>
<evidence type="ECO:0000259" key="5">
    <source>
        <dbReference type="PROSITE" id="PS51634"/>
    </source>
</evidence>
<evidence type="ECO:0000256" key="1">
    <source>
        <dbReference type="ARBA" id="ARBA00004123"/>
    </source>
</evidence>